<keyword evidence="2" id="KW-1185">Reference proteome</keyword>
<organism evidence="1 2">
    <name type="scientific">Trichinella pseudospiralis</name>
    <name type="common">Parasitic roundworm</name>
    <dbReference type="NCBI Taxonomy" id="6337"/>
    <lineage>
        <taxon>Eukaryota</taxon>
        <taxon>Metazoa</taxon>
        <taxon>Ecdysozoa</taxon>
        <taxon>Nematoda</taxon>
        <taxon>Enoplea</taxon>
        <taxon>Dorylaimia</taxon>
        <taxon>Trichinellida</taxon>
        <taxon>Trichinellidae</taxon>
        <taxon>Trichinella</taxon>
    </lineage>
</organism>
<dbReference type="EMBL" id="JYDS01001545">
    <property type="protein sequence ID" value="KRY98769.1"/>
    <property type="molecule type" value="Genomic_DNA"/>
</dbReference>
<dbReference type="AlphaFoldDB" id="A0A0V1GL34"/>
<evidence type="ECO:0000313" key="2">
    <source>
        <dbReference type="Proteomes" id="UP000054805"/>
    </source>
</evidence>
<name>A0A0V1GL34_TRIPS</name>
<dbReference type="Proteomes" id="UP000054805">
    <property type="component" value="Unassembled WGS sequence"/>
</dbReference>
<protein>
    <submittedName>
        <fullName evidence="1">Uncharacterized protein</fullName>
    </submittedName>
</protein>
<reference evidence="1 2" key="1">
    <citation type="submission" date="2015-01" db="EMBL/GenBank/DDBJ databases">
        <title>Evolution of Trichinella species and genotypes.</title>
        <authorList>
            <person name="Korhonen P.K."/>
            <person name="Edoardo P."/>
            <person name="Giuseppe L.R."/>
            <person name="Gasser R.B."/>
        </authorList>
    </citation>
    <scope>NUCLEOTIDE SEQUENCE [LARGE SCALE GENOMIC DNA]</scope>
    <source>
        <strain evidence="1">ISS588</strain>
    </source>
</reference>
<comment type="caution">
    <text evidence="1">The sequence shown here is derived from an EMBL/GenBank/DDBJ whole genome shotgun (WGS) entry which is preliminary data.</text>
</comment>
<gene>
    <name evidence="1" type="ORF">T4B_12763</name>
</gene>
<evidence type="ECO:0000313" key="1">
    <source>
        <dbReference type="EMBL" id="KRY98769.1"/>
    </source>
</evidence>
<proteinExistence type="predicted"/>
<accession>A0A0V1GL34</accession>
<sequence>MDHNRFLNYHLKLLIQTKPEIKNDSQDKTLPPQTNS</sequence>